<dbReference type="EMBL" id="AP022609">
    <property type="protein sequence ID" value="BBZ25310.1"/>
    <property type="molecule type" value="Genomic_DNA"/>
</dbReference>
<proteinExistence type="predicted"/>
<organism evidence="1 2">
    <name type="scientific">Mycolicibacter hiberniae</name>
    <dbReference type="NCBI Taxonomy" id="29314"/>
    <lineage>
        <taxon>Bacteria</taxon>
        <taxon>Bacillati</taxon>
        <taxon>Actinomycetota</taxon>
        <taxon>Actinomycetes</taxon>
        <taxon>Mycobacteriales</taxon>
        <taxon>Mycobacteriaceae</taxon>
        <taxon>Mycolicibacter</taxon>
    </lineage>
</organism>
<accession>A0A7I7X7J8</accession>
<dbReference type="KEGG" id="mhib:MHIB_37280"/>
<dbReference type="RefSeq" id="WP_085136223.1">
    <property type="nucleotide sequence ID" value="NZ_AP022609.1"/>
</dbReference>
<evidence type="ECO:0000313" key="1">
    <source>
        <dbReference type="EMBL" id="BBZ25310.1"/>
    </source>
</evidence>
<sequence>MMSALMGVTVLVTLYSLWVRRHTWWSRWEIGVTLALALEAIGLALMSPWVSETLGPLMHRATGVWNLQQLAGHLCFVIAVAANAYHVLARVASLDQMGPWFRRRVARPVQVAMVAMVALFLAADSGYNADGFATVGSNHWHTAYWAVVSSTLIYLGIVATRLLLISRSDPRAKETVELYTLSSGFGLAGMLAQLSTTWIHADLSTLVWLCVCAAICIFAYGSARSWQAKAAWFTSSERPVAQPNPPQALS</sequence>
<dbReference type="Proteomes" id="UP000467260">
    <property type="component" value="Chromosome"/>
</dbReference>
<name>A0A7I7X7J8_9MYCO</name>
<reference evidence="1 2" key="1">
    <citation type="journal article" date="2019" name="Emerg. Microbes Infect.">
        <title>Comprehensive subspecies identification of 175 nontuberculous mycobacteria species based on 7547 genomic profiles.</title>
        <authorList>
            <person name="Matsumoto Y."/>
            <person name="Kinjo T."/>
            <person name="Motooka D."/>
            <person name="Nabeya D."/>
            <person name="Jung N."/>
            <person name="Uechi K."/>
            <person name="Horii T."/>
            <person name="Iida T."/>
            <person name="Fujita J."/>
            <person name="Nakamura S."/>
        </authorList>
    </citation>
    <scope>NUCLEOTIDE SEQUENCE [LARGE SCALE GENOMIC DNA]</scope>
    <source>
        <strain evidence="1 2">JCM 13571</strain>
    </source>
</reference>
<dbReference type="AlphaFoldDB" id="A0A7I7X7J8"/>
<gene>
    <name evidence="1" type="ORF">MHIB_37280</name>
</gene>
<protein>
    <submittedName>
        <fullName evidence="1">Uncharacterized protein</fullName>
    </submittedName>
</protein>
<evidence type="ECO:0000313" key="2">
    <source>
        <dbReference type="Proteomes" id="UP000467260"/>
    </source>
</evidence>
<keyword evidence="2" id="KW-1185">Reference proteome</keyword>
<dbReference type="OrthoDB" id="4763628at2"/>